<sequence length="508" mass="56097">MTRKAGQAAGSRALCCALAAVGLLSALSAAGTVFLLGQWRELSAALQATQEEVAQLRQPQVPPSALRHLRDSGAPSDGGLAQAPGGRDKRSQRRRALAKSHIRAEDEDMLMMMTYSMVPVRVMIEICNSTKGVCLTGPPGLDGLPGLNGSDGDPGIPGQKGEIGKRGKPGLKGEPGEKGEKGDPGEIGLPGKEGERGEKGSRGPKGDKGDANNELMAEDLSVCSSPSVHRLGETCAIPNDDTLVEKAKEKGHLRQHRKPECIIKSIGNPAEIIQLRQSYGAWMMDLANRSDEKIWIAEHFTGHMIKEYEDISALWNNSYSTIELPWQYYGCGHAIYNNTLYYQRVGRNIIVKYDFATQSSQTLSMKNAWYFERKYLFGASKSYFSVAVDENGLWVLYLSRPDEHIMVAHVDEDTFSVLRYINTTYPQSKAGNAFVACGVLYITDKNHTHVAFAYDLWRERQLDTISPAKQDDSSFVPVLAMLSYNQGDKRLYTWEHGFLMQYPVHFVG</sequence>
<feature type="compositionally biased region" description="Basic and acidic residues" evidence="4">
    <location>
        <begin position="174"/>
        <end position="184"/>
    </location>
</feature>
<feature type="compositionally biased region" description="Basic and acidic residues" evidence="4">
    <location>
        <begin position="192"/>
        <end position="211"/>
    </location>
</feature>
<evidence type="ECO:0000259" key="5">
    <source>
        <dbReference type="PROSITE" id="PS51132"/>
    </source>
</evidence>
<evidence type="ECO:0000313" key="7">
    <source>
        <dbReference type="Proteomes" id="UP000472272"/>
    </source>
</evidence>
<evidence type="ECO:0000256" key="3">
    <source>
        <dbReference type="PROSITE-ProRule" id="PRU00446"/>
    </source>
</evidence>
<proteinExistence type="predicted"/>
<evidence type="ECO:0000256" key="1">
    <source>
        <dbReference type="ARBA" id="ARBA00004613"/>
    </source>
</evidence>
<dbReference type="GO" id="GO:0005615">
    <property type="term" value="C:extracellular space"/>
    <property type="evidence" value="ECO:0007669"/>
    <property type="project" value="TreeGrafter"/>
</dbReference>
<dbReference type="InterPro" id="IPR008160">
    <property type="entry name" value="Collagen"/>
</dbReference>
<feature type="domain" description="Olfactomedin-like" evidence="5">
    <location>
        <begin position="260"/>
        <end position="508"/>
    </location>
</feature>
<dbReference type="Proteomes" id="UP000472272">
    <property type="component" value="Chromosome 14"/>
</dbReference>
<evidence type="ECO:0000313" key="6">
    <source>
        <dbReference type="Ensembl" id="ENSPMRP00000035081.1"/>
    </source>
</evidence>
<comment type="caution">
    <text evidence="3">Lacks conserved residue(s) required for the propagation of feature annotation.</text>
</comment>
<keyword evidence="2" id="KW-0964">Secreted</keyword>
<gene>
    <name evidence="6" type="primary">GLDN</name>
</gene>
<dbReference type="PROSITE" id="PS51132">
    <property type="entry name" value="OLF"/>
    <property type="match status" value="1"/>
</dbReference>
<dbReference type="GeneTree" id="ENSGT00940000158020"/>
<dbReference type="GO" id="GO:0007165">
    <property type="term" value="P:signal transduction"/>
    <property type="evidence" value="ECO:0007669"/>
    <property type="project" value="TreeGrafter"/>
</dbReference>
<evidence type="ECO:0000256" key="4">
    <source>
        <dbReference type="SAM" id="MobiDB-lite"/>
    </source>
</evidence>
<feature type="compositionally biased region" description="Low complexity" evidence="4">
    <location>
        <begin position="144"/>
        <end position="154"/>
    </location>
</feature>
<dbReference type="Pfam" id="PF02191">
    <property type="entry name" value="OLF"/>
    <property type="match status" value="1"/>
</dbReference>
<organism evidence="6 7">
    <name type="scientific">Podarcis muralis</name>
    <name type="common">Wall lizard</name>
    <name type="synonym">Lacerta muralis</name>
    <dbReference type="NCBI Taxonomy" id="64176"/>
    <lineage>
        <taxon>Eukaryota</taxon>
        <taxon>Metazoa</taxon>
        <taxon>Chordata</taxon>
        <taxon>Craniata</taxon>
        <taxon>Vertebrata</taxon>
        <taxon>Euteleostomi</taxon>
        <taxon>Lepidosauria</taxon>
        <taxon>Squamata</taxon>
        <taxon>Bifurcata</taxon>
        <taxon>Unidentata</taxon>
        <taxon>Episquamata</taxon>
        <taxon>Laterata</taxon>
        <taxon>Lacertibaenia</taxon>
        <taxon>Lacertidae</taxon>
        <taxon>Podarcis</taxon>
    </lineage>
</organism>
<reference evidence="6" key="2">
    <citation type="submission" date="2025-08" db="UniProtKB">
        <authorList>
            <consortium name="Ensembl"/>
        </authorList>
    </citation>
    <scope>IDENTIFICATION</scope>
</reference>
<dbReference type="PANTHER" id="PTHR23192:SF85">
    <property type="entry name" value="GLIOMEDIN"/>
    <property type="match status" value="1"/>
</dbReference>
<dbReference type="Pfam" id="PF01391">
    <property type="entry name" value="Collagen"/>
    <property type="match status" value="1"/>
</dbReference>
<dbReference type="Ensembl" id="ENSPMRT00000037198.1">
    <property type="protein sequence ID" value="ENSPMRP00000035081.1"/>
    <property type="gene ID" value="ENSPMRG00000022697.1"/>
</dbReference>
<keyword evidence="7" id="KW-1185">Reference proteome</keyword>
<dbReference type="SMART" id="SM00284">
    <property type="entry name" value="OLF"/>
    <property type="match status" value="1"/>
</dbReference>
<reference evidence="6 7" key="1">
    <citation type="journal article" date="2019" name="Proc. Natl. Acad. Sci. U.S.A.">
        <title>Regulatory changes in pterin and carotenoid genes underlie balanced color polymorphisms in the wall lizard.</title>
        <authorList>
            <person name="Andrade P."/>
            <person name="Pinho C."/>
            <person name="Perez I de Lanuza G."/>
            <person name="Afonso S."/>
            <person name="Brejcha J."/>
            <person name="Rubin C.J."/>
            <person name="Wallerman O."/>
            <person name="Pereira P."/>
            <person name="Sabatino S.J."/>
            <person name="Bellati A."/>
            <person name="Pellitteri-Rosa D."/>
            <person name="Bosakova Z."/>
            <person name="Bunikis I."/>
            <person name="Carretero M.A."/>
            <person name="Feiner N."/>
            <person name="Marsik P."/>
            <person name="Pauperio F."/>
            <person name="Salvi D."/>
            <person name="Soler L."/>
            <person name="While G.M."/>
            <person name="Uller T."/>
            <person name="Font E."/>
            <person name="Andersson L."/>
            <person name="Carneiro M."/>
        </authorList>
    </citation>
    <scope>NUCLEOTIDE SEQUENCE</scope>
</reference>
<dbReference type="GO" id="GO:0009986">
    <property type="term" value="C:cell surface"/>
    <property type="evidence" value="ECO:0007669"/>
    <property type="project" value="TreeGrafter"/>
</dbReference>
<dbReference type="AlphaFoldDB" id="A0A670KDZ8"/>
<accession>A0A670KDZ8</accession>
<comment type="subcellular location">
    <subcellularLocation>
        <location evidence="1">Secreted</location>
    </subcellularLocation>
</comment>
<feature type="region of interest" description="Disordered" evidence="4">
    <location>
        <begin position="144"/>
        <end position="212"/>
    </location>
</feature>
<reference evidence="6" key="3">
    <citation type="submission" date="2025-09" db="UniProtKB">
        <authorList>
            <consortium name="Ensembl"/>
        </authorList>
    </citation>
    <scope>IDENTIFICATION</scope>
</reference>
<feature type="region of interest" description="Disordered" evidence="4">
    <location>
        <begin position="58"/>
        <end position="94"/>
    </location>
</feature>
<dbReference type="InterPro" id="IPR003112">
    <property type="entry name" value="Olfac-like_dom"/>
</dbReference>
<name>A0A670KDZ8_PODMU</name>
<protein>
    <submittedName>
        <fullName evidence="6">Gliomedin</fullName>
    </submittedName>
</protein>
<dbReference type="PANTHER" id="PTHR23192">
    <property type="entry name" value="OLFACTOMEDIN-RELATED"/>
    <property type="match status" value="1"/>
</dbReference>
<dbReference type="InterPro" id="IPR050605">
    <property type="entry name" value="Olfactomedin-like_domain"/>
</dbReference>
<evidence type="ECO:0000256" key="2">
    <source>
        <dbReference type="ARBA" id="ARBA00022525"/>
    </source>
</evidence>